<proteinExistence type="predicted"/>
<evidence type="ECO:0000313" key="1">
    <source>
        <dbReference type="EMBL" id="KKN35658.1"/>
    </source>
</evidence>
<comment type="caution">
    <text evidence="1">The sequence shown here is derived from an EMBL/GenBank/DDBJ whole genome shotgun (WGS) entry which is preliminary data.</text>
</comment>
<dbReference type="EMBL" id="LAZR01002023">
    <property type="protein sequence ID" value="KKN35658.1"/>
    <property type="molecule type" value="Genomic_DNA"/>
</dbReference>
<accession>A0A0F9T2F8</accession>
<reference evidence="1" key="1">
    <citation type="journal article" date="2015" name="Nature">
        <title>Complex archaea that bridge the gap between prokaryotes and eukaryotes.</title>
        <authorList>
            <person name="Spang A."/>
            <person name="Saw J.H."/>
            <person name="Jorgensen S.L."/>
            <person name="Zaremba-Niedzwiedzka K."/>
            <person name="Martijn J."/>
            <person name="Lind A.E."/>
            <person name="van Eijk R."/>
            <person name="Schleper C."/>
            <person name="Guy L."/>
            <person name="Ettema T.J."/>
        </authorList>
    </citation>
    <scope>NUCLEOTIDE SEQUENCE</scope>
</reference>
<sequence length="64" mass="7513">MILTDEFRSKLRRRAKRAFNGKTTHRITGITKQGLIYRLASGERINIRRDKLGRIYIPRSLDLA</sequence>
<organism evidence="1">
    <name type="scientific">marine sediment metagenome</name>
    <dbReference type="NCBI Taxonomy" id="412755"/>
    <lineage>
        <taxon>unclassified sequences</taxon>
        <taxon>metagenomes</taxon>
        <taxon>ecological metagenomes</taxon>
    </lineage>
</organism>
<protein>
    <submittedName>
        <fullName evidence="1">Uncharacterized protein</fullName>
    </submittedName>
</protein>
<dbReference type="AlphaFoldDB" id="A0A0F9T2F8"/>
<gene>
    <name evidence="1" type="ORF">LCGC14_0781550</name>
</gene>
<name>A0A0F9T2F8_9ZZZZ</name>